<dbReference type="AlphaFoldDB" id="A0A975Y3B1"/>
<name>A0A975Y3B1_9NOST</name>
<dbReference type="SUPFAM" id="SSF53850">
    <property type="entry name" value="Periplasmic binding protein-like II"/>
    <property type="match status" value="1"/>
</dbReference>
<keyword evidence="3" id="KW-0472">Membrane</keyword>
<dbReference type="Proteomes" id="UP000683511">
    <property type="component" value="Chromosome"/>
</dbReference>
<dbReference type="PANTHER" id="PTHR30570:SF1">
    <property type="entry name" value="PHOSPHATE-BINDING PROTEIN PSTS"/>
    <property type="match status" value="1"/>
</dbReference>
<keyword evidence="3" id="KW-0812">Transmembrane</keyword>
<proteinExistence type="predicted"/>
<evidence type="ECO:0000259" key="4">
    <source>
        <dbReference type="Pfam" id="PF12849"/>
    </source>
</evidence>
<feature type="compositionally biased region" description="Polar residues" evidence="2">
    <location>
        <begin position="55"/>
        <end position="65"/>
    </location>
</feature>
<organism evidence="5 6">
    <name type="scientific">Richelia sinica FACHB-800</name>
    <dbReference type="NCBI Taxonomy" id="1357546"/>
    <lineage>
        <taxon>Bacteria</taxon>
        <taxon>Bacillati</taxon>
        <taxon>Cyanobacteriota</taxon>
        <taxon>Cyanophyceae</taxon>
        <taxon>Nostocales</taxon>
        <taxon>Nostocaceae</taxon>
        <taxon>Richelia</taxon>
    </lineage>
</organism>
<dbReference type="RefSeq" id="WP_190601075.1">
    <property type="nucleotide sequence ID" value="NZ_CP021056.1"/>
</dbReference>
<accession>A0A975Y3B1</accession>
<feature type="domain" description="PBP" evidence="4">
    <location>
        <begin position="65"/>
        <end position="292"/>
    </location>
</feature>
<evidence type="ECO:0000256" key="2">
    <source>
        <dbReference type="SAM" id="MobiDB-lite"/>
    </source>
</evidence>
<evidence type="ECO:0000313" key="5">
    <source>
        <dbReference type="EMBL" id="QXE21897.1"/>
    </source>
</evidence>
<dbReference type="CDD" id="cd13653">
    <property type="entry name" value="PBP2_phosphate_like_1"/>
    <property type="match status" value="1"/>
</dbReference>
<reference evidence="5" key="1">
    <citation type="submission" date="2017-04" db="EMBL/GenBank/DDBJ databases">
        <title>Genome deletions in a multicellular cyanobacterial endosymbiont for morphological adaptation in marine diatoms.</title>
        <authorList>
            <person name="Wang Y."/>
            <person name="Gao H."/>
            <person name="Li R."/>
            <person name="Xu X."/>
        </authorList>
    </citation>
    <scope>NUCLEOTIDE SEQUENCE</scope>
    <source>
        <strain evidence="5">FACHB 800</strain>
    </source>
</reference>
<feature type="region of interest" description="Disordered" evidence="2">
    <location>
        <begin position="43"/>
        <end position="65"/>
    </location>
</feature>
<feature type="transmembrane region" description="Helical" evidence="3">
    <location>
        <begin position="12"/>
        <end position="35"/>
    </location>
</feature>
<gene>
    <name evidence="5" type="ORF">B6N60_00575</name>
</gene>
<evidence type="ECO:0000256" key="1">
    <source>
        <dbReference type="ARBA" id="ARBA00022729"/>
    </source>
</evidence>
<dbReference type="Pfam" id="PF12849">
    <property type="entry name" value="PBP_like_2"/>
    <property type="match status" value="1"/>
</dbReference>
<dbReference type="InterPro" id="IPR050811">
    <property type="entry name" value="Phosphate_ABC_transporter"/>
</dbReference>
<dbReference type="InterPro" id="IPR024370">
    <property type="entry name" value="PBP_domain"/>
</dbReference>
<feature type="compositionally biased region" description="Low complexity" evidence="2">
    <location>
        <begin position="43"/>
        <end position="54"/>
    </location>
</feature>
<evidence type="ECO:0000313" key="6">
    <source>
        <dbReference type="Proteomes" id="UP000683511"/>
    </source>
</evidence>
<keyword evidence="1" id="KW-0732">Signal</keyword>
<dbReference type="PANTHER" id="PTHR30570">
    <property type="entry name" value="PERIPLASMIC PHOSPHATE BINDING COMPONENT OF PHOSPHATE ABC TRANSPORTER"/>
    <property type="match status" value="1"/>
</dbReference>
<keyword evidence="3" id="KW-1133">Transmembrane helix</keyword>
<evidence type="ECO:0000256" key="3">
    <source>
        <dbReference type="SAM" id="Phobius"/>
    </source>
</evidence>
<dbReference type="EMBL" id="CP021056">
    <property type="protein sequence ID" value="QXE21897.1"/>
    <property type="molecule type" value="Genomic_DNA"/>
</dbReference>
<dbReference type="KEGG" id="rsin:B6N60_00575"/>
<sequence>MSQKSGPPPIVYILIFLALLGGGYWLFFTGSVVTIPPLPSNTTQPNNEANNTNNQSFPLPNSVPSGTTIRIDGSTSMVTINQNFKRGFEAKFIGTKVEALANGTSKGIADVLAGKVDLAGASRPLTAQEKSQGLTAVPITTDKIAVVIGKDNSFTKGLTSSQVADIFQGKITDWSQVGGKSGSIRVINRPEISGTHQSFREMVLKGATFGTGTNFTNLSQDATTPLLQALKTDGVGYATFSQVTNQQTVRVVAIDGLTPDAASYPYQRQLYYVYKNPASSGVQAFLGYAASPQGQQNLAVGN</sequence>
<dbReference type="Gene3D" id="3.40.190.10">
    <property type="entry name" value="Periplasmic binding protein-like II"/>
    <property type="match status" value="2"/>
</dbReference>
<protein>
    <recommendedName>
        <fullName evidence="4">PBP domain-containing protein</fullName>
    </recommendedName>
</protein>
<keyword evidence="6" id="KW-1185">Reference proteome</keyword>